<keyword evidence="2" id="KW-1133">Transmembrane helix</keyword>
<keyword evidence="2" id="KW-0472">Membrane</keyword>
<evidence type="ECO:0000313" key="5">
    <source>
        <dbReference type="Proteomes" id="UP001620645"/>
    </source>
</evidence>
<feature type="signal peptide" evidence="3">
    <location>
        <begin position="1"/>
        <end position="30"/>
    </location>
</feature>
<feature type="compositionally biased region" description="Polar residues" evidence="1">
    <location>
        <begin position="402"/>
        <end position="436"/>
    </location>
</feature>
<keyword evidence="3" id="KW-0732">Signal</keyword>
<feature type="region of interest" description="Disordered" evidence="1">
    <location>
        <begin position="315"/>
        <end position="535"/>
    </location>
</feature>
<feature type="compositionally biased region" description="Polar residues" evidence="1">
    <location>
        <begin position="469"/>
        <end position="478"/>
    </location>
</feature>
<reference evidence="4 5" key="1">
    <citation type="submission" date="2024-10" db="EMBL/GenBank/DDBJ databases">
        <authorList>
            <person name="Kim D."/>
        </authorList>
    </citation>
    <scope>NUCLEOTIDE SEQUENCE [LARGE SCALE GENOMIC DNA]</scope>
    <source>
        <strain evidence="4">Taebaek</strain>
    </source>
</reference>
<feature type="region of interest" description="Disordered" evidence="1">
    <location>
        <begin position="597"/>
        <end position="625"/>
    </location>
</feature>
<feature type="chain" id="PRO_5044803568" evidence="3">
    <location>
        <begin position="31"/>
        <end position="625"/>
    </location>
</feature>
<evidence type="ECO:0000313" key="4">
    <source>
        <dbReference type="EMBL" id="KAL3094846.1"/>
    </source>
</evidence>
<gene>
    <name evidence="4" type="ORF">niasHS_006141</name>
</gene>
<keyword evidence="2" id="KW-0812">Transmembrane</keyword>
<dbReference type="Proteomes" id="UP001620645">
    <property type="component" value="Unassembled WGS sequence"/>
</dbReference>
<dbReference type="EMBL" id="JBICCN010000086">
    <property type="protein sequence ID" value="KAL3094846.1"/>
    <property type="molecule type" value="Genomic_DNA"/>
</dbReference>
<evidence type="ECO:0000256" key="1">
    <source>
        <dbReference type="SAM" id="MobiDB-lite"/>
    </source>
</evidence>
<name>A0ABD2JW27_HETSC</name>
<feature type="region of interest" description="Disordered" evidence="1">
    <location>
        <begin position="236"/>
        <end position="257"/>
    </location>
</feature>
<protein>
    <submittedName>
        <fullName evidence="4">Uncharacterized protein</fullName>
    </submittedName>
</protein>
<proteinExistence type="predicted"/>
<dbReference type="AlphaFoldDB" id="A0ABD2JW27"/>
<accession>A0ABD2JW27</accession>
<sequence>MVLRAGLPLQQSLLIAAVLASVILCRCCSAEMIQLSRDYDCVKEGTEWNGFQQRGPDIYFVKRDIAGSSDAAQQILLMKPEGLKVKFMIAHPDVDTNCNLLEIDKDRCSSTGNQKGSSGFPFMPNCGTHCISYYMYCAVQLQNVYELPDARYIDVNIDKFKQIATKCRWEVLIKDARLLVKHGTSGHNLVKCVPSSGGLSGWGWALIVTAILLLVALLLAITCFMVLKRRKNQLRQPPRSYWSNPSAGRGGGGQSLWARTTGNISRLLIIRGRGRKAAAPAAAAGGRGGRGGGIEALSKKRSDWFGGSTARTGYAAEHGIETPQSTQESLSNGKDKRASRGSSKPTSHGSSKPTSRGSAPTSHGSAPGTSKPTSQGSAPGSSKPTSHGSAPTSHGSAPGASKPTSHGSAPTSHGSAPTSHGSSKPTSRGSAPTSHGSAPPGASKLTSQGSAPTTTPSGGFKGMMARLTGQKTGTSSGSKPMMARVSGPTAGTSGGSKPTMARVSGPTAGTSGGSKPTARGSAGPKAGTSGKNPPIPRNLFFTSFLILRSGSVPSGQFRLASSVSPVPSGAGSVLGQFRLASSVSPVPSCQFRLNGTGKTELAQDGTGPRRNWRDGTGQTELARRN</sequence>
<organism evidence="4 5">
    <name type="scientific">Heterodera schachtii</name>
    <name type="common">Sugarbeet cyst nematode worm</name>
    <name type="synonym">Tylenchus schachtii</name>
    <dbReference type="NCBI Taxonomy" id="97005"/>
    <lineage>
        <taxon>Eukaryota</taxon>
        <taxon>Metazoa</taxon>
        <taxon>Ecdysozoa</taxon>
        <taxon>Nematoda</taxon>
        <taxon>Chromadorea</taxon>
        <taxon>Rhabditida</taxon>
        <taxon>Tylenchina</taxon>
        <taxon>Tylenchomorpha</taxon>
        <taxon>Tylenchoidea</taxon>
        <taxon>Heteroderidae</taxon>
        <taxon>Heteroderinae</taxon>
        <taxon>Heterodera</taxon>
    </lineage>
</organism>
<evidence type="ECO:0000256" key="2">
    <source>
        <dbReference type="SAM" id="Phobius"/>
    </source>
</evidence>
<feature type="compositionally biased region" description="Polar residues" evidence="1">
    <location>
        <begin position="340"/>
        <end position="395"/>
    </location>
</feature>
<feature type="transmembrane region" description="Helical" evidence="2">
    <location>
        <begin position="202"/>
        <end position="227"/>
    </location>
</feature>
<feature type="compositionally biased region" description="Polar residues" evidence="1">
    <location>
        <begin position="444"/>
        <end position="457"/>
    </location>
</feature>
<feature type="compositionally biased region" description="Polar residues" evidence="1">
    <location>
        <begin position="322"/>
        <end position="332"/>
    </location>
</feature>
<comment type="caution">
    <text evidence="4">The sequence shown here is derived from an EMBL/GenBank/DDBJ whole genome shotgun (WGS) entry which is preliminary data.</text>
</comment>
<evidence type="ECO:0000256" key="3">
    <source>
        <dbReference type="SAM" id="SignalP"/>
    </source>
</evidence>
<keyword evidence="5" id="KW-1185">Reference proteome</keyword>